<comment type="catalytic activity">
    <reaction evidence="1 10">
        <text>(6R)-NADHX = (6S)-NADHX</text>
        <dbReference type="Rhea" id="RHEA:32215"/>
        <dbReference type="ChEBI" id="CHEBI:64074"/>
        <dbReference type="ChEBI" id="CHEBI:64075"/>
        <dbReference type="EC" id="5.1.99.6"/>
    </reaction>
</comment>
<sequence>MSTGNNVRIKYLSQDEAIAIDQELFTTYAFSVDQLMELAGLSCAQAIYSLYEKGEVLVIAGPGNNGGDGLVCARHLKLFGFSPIILYPKPSKSELMTRLVTQTKFMGIPYVEEIPSDLSKFSLIVDGIFGFSFRPPIREPFGLILRKLAQSNIPIFSIDIPSGWDVEKGPPAADEVPCLKPDALISLTAPKQCAKFFEGRAHILGGRFVPGELAKKYELQLPEYKGSDGILNLSDS</sequence>
<feature type="binding site" evidence="10">
    <location>
        <position position="162"/>
    </location>
    <ligand>
        <name>K(+)</name>
        <dbReference type="ChEBI" id="CHEBI:29103"/>
    </ligand>
</feature>
<dbReference type="PANTHER" id="PTHR13232:SF10">
    <property type="entry name" value="NAD(P)H-HYDRATE EPIMERASE"/>
    <property type="match status" value="1"/>
</dbReference>
<keyword evidence="9 10" id="KW-0413">Isomerase</keyword>
<evidence type="ECO:0000256" key="9">
    <source>
        <dbReference type="ARBA" id="ARBA00023235"/>
    </source>
</evidence>
<dbReference type="Proteomes" id="UP000887540">
    <property type="component" value="Unplaced"/>
</dbReference>
<keyword evidence="4 10" id="KW-0479">Metal-binding</keyword>
<dbReference type="Pfam" id="PF03853">
    <property type="entry name" value="YjeF_N"/>
    <property type="match status" value="1"/>
</dbReference>
<dbReference type="GO" id="GO:0052856">
    <property type="term" value="F:NAD(P)HX epimerase activity"/>
    <property type="evidence" value="ECO:0007669"/>
    <property type="project" value="UniProtKB-UniRule"/>
</dbReference>
<keyword evidence="8 10" id="KW-0520">NAD</keyword>
<dbReference type="InterPro" id="IPR032976">
    <property type="entry name" value="YJEFN_prot_NAXE-like"/>
</dbReference>
<dbReference type="GO" id="GO:0046872">
    <property type="term" value="F:metal ion binding"/>
    <property type="evidence" value="ECO:0007669"/>
    <property type="project" value="UniProtKB-KW"/>
</dbReference>
<evidence type="ECO:0000256" key="6">
    <source>
        <dbReference type="ARBA" id="ARBA00022857"/>
    </source>
</evidence>
<comment type="function">
    <text evidence="10">Catalyzes the epimerization of the S- and R-forms of NAD(P)HX, a damaged form of NAD(P)H that is a result of enzymatic or heat-dependent hydration. This is a prerequisite for the S-specific NAD(P)H-hydrate dehydratase to allow the repair of both epimers of NAD(P)HX.</text>
</comment>
<comment type="cofactor">
    <cofactor evidence="10">
        <name>K(+)</name>
        <dbReference type="ChEBI" id="CHEBI:29103"/>
    </cofactor>
    <text evidence="10">Binds 1 potassium ion per subunit.</text>
</comment>
<evidence type="ECO:0000256" key="4">
    <source>
        <dbReference type="ARBA" id="ARBA00022723"/>
    </source>
</evidence>
<comment type="catalytic activity">
    <reaction evidence="2 10">
        <text>(6R)-NADPHX = (6S)-NADPHX</text>
        <dbReference type="Rhea" id="RHEA:32227"/>
        <dbReference type="ChEBI" id="CHEBI:64076"/>
        <dbReference type="ChEBI" id="CHEBI:64077"/>
        <dbReference type="EC" id="5.1.99.6"/>
    </reaction>
</comment>
<dbReference type="GO" id="GO:0005739">
    <property type="term" value="C:mitochondrion"/>
    <property type="evidence" value="ECO:0007669"/>
    <property type="project" value="TreeGrafter"/>
</dbReference>
<feature type="binding site" evidence="10">
    <location>
        <position position="126"/>
    </location>
    <ligand>
        <name>K(+)</name>
        <dbReference type="ChEBI" id="CHEBI:29103"/>
    </ligand>
</feature>
<keyword evidence="7 10" id="KW-0630">Potassium</keyword>
<dbReference type="AlphaFoldDB" id="A0A914C6U0"/>
<keyword evidence="5 10" id="KW-0547">Nucleotide-binding</keyword>
<evidence type="ECO:0000256" key="5">
    <source>
        <dbReference type="ARBA" id="ARBA00022741"/>
    </source>
</evidence>
<feature type="domain" description="YjeF N-terminal" evidence="11">
    <location>
        <begin position="17"/>
        <end position="221"/>
    </location>
</feature>
<dbReference type="NCBIfam" id="TIGR00197">
    <property type="entry name" value="yjeF_nterm"/>
    <property type="match status" value="1"/>
</dbReference>
<evidence type="ECO:0000256" key="8">
    <source>
        <dbReference type="ARBA" id="ARBA00023027"/>
    </source>
</evidence>
<evidence type="ECO:0000313" key="12">
    <source>
        <dbReference type="Proteomes" id="UP000887540"/>
    </source>
</evidence>
<protein>
    <recommendedName>
        <fullName evidence="3 10">NAD(P)H-hydrate epimerase</fullName>
        <ecNumber evidence="3 10">5.1.99.6</ecNumber>
    </recommendedName>
    <alternativeName>
        <fullName evidence="10">NAD(P)HX epimerase</fullName>
    </alternativeName>
</protein>
<feature type="binding site" evidence="10">
    <location>
        <position position="159"/>
    </location>
    <ligand>
        <name>(6S)-NADPHX</name>
        <dbReference type="ChEBI" id="CHEBI:64076"/>
    </ligand>
</feature>
<dbReference type="InterPro" id="IPR036652">
    <property type="entry name" value="YjeF_N_dom_sf"/>
</dbReference>
<keyword evidence="6" id="KW-0521">NADP</keyword>
<dbReference type="GO" id="GO:0000166">
    <property type="term" value="F:nucleotide binding"/>
    <property type="evidence" value="ECO:0007669"/>
    <property type="project" value="UniProtKB-KW"/>
</dbReference>
<reference evidence="13" key="1">
    <citation type="submission" date="2022-11" db="UniProtKB">
        <authorList>
            <consortium name="WormBaseParasite"/>
        </authorList>
    </citation>
    <scope>IDENTIFICATION</scope>
</reference>
<feature type="binding site" evidence="10">
    <location>
        <begin position="64"/>
        <end position="68"/>
    </location>
    <ligand>
        <name>(6S)-NADPHX</name>
        <dbReference type="ChEBI" id="CHEBI:64076"/>
    </ligand>
</feature>
<dbReference type="WBParaSite" id="ACRNAN_Path_444.g1690.t1">
    <property type="protein sequence ID" value="ACRNAN_Path_444.g1690.t1"/>
    <property type="gene ID" value="ACRNAN_Path_444.g1690"/>
</dbReference>
<dbReference type="PANTHER" id="PTHR13232">
    <property type="entry name" value="NAD(P)H-HYDRATE EPIMERASE"/>
    <property type="match status" value="1"/>
</dbReference>
<evidence type="ECO:0000256" key="3">
    <source>
        <dbReference type="ARBA" id="ARBA00012228"/>
    </source>
</evidence>
<organism evidence="12 13">
    <name type="scientific">Acrobeloides nanus</name>
    <dbReference type="NCBI Taxonomy" id="290746"/>
    <lineage>
        <taxon>Eukaryota</taxon>
        <taxon>Metazoa</taxon>
        <taxon>Ecdysozoa</taxon>
        <taxon>Nematoda</taxon>
        <taxon>Chromadorea</taxon>
        <taxon>Rhabditida</taxon>
        <taxon>Tylenchina</taxon>
        <taxon>Cephalobomorpha</taxon>
        <taxon>Cephaloboidea</taxon>
        <taxon>Cephalobidae</taxon>
        <taxon>Acrobeloides</taxon>
    </lineage>
</organism>
<comment type="similarity">
    <text evidence="10">Belongs to the NnrE/AIBP family.</text>
</comment>
<dbReference type="InterPro" id="IPR004443">
    <property type="entry name" value="YjeF_N_dom"/>
</dbReference>
<dbReference type="PROSITE" id="PS51385">
    <property type="entry name" value="YJEF_N"/>
    <property type="match status" value="1"/>
</dbReference>
<proteinExistence type="inferred from homology"/>
<feature type="binding site" evidence="10">
    <location>
        <begin position="130"/>
        <end position="136"/>
    </location>
    <ligand>
        <name>(6S)-NADPHX</name>
        <dbReference type="ChEBI" id="CHEBI:64076"/>
    </ligand>
</feature>
<evidence type="ECO:0000259" key="11">
    <source>
        <dbReference type="PROSITE" id="PS51385"/>
    </source>
</evidence>
<evidence type="ECO:0000256" key="2">
    <source>
        <dbReference type="ARBA" id="ARBA00000909"/>
    </source>
</evidence>
<dbReference type="Gene3D" id="3.40.50.10260">
    <property type="entry name" value="YjeF N-terminal domain"/>
    <property type="match status" value="1"/>
</dbReference>
<dbReference type="EC" id="5.1.99.6" evidence="3 10"/>
<evidence type="ECO:0000313" key="13">
    <source>
        <dbReference type="WBParaSite" id="ACRNAN_Path_444.g1690.t1"/>
    </source>
</evidence>
<name>A0A914C6U0_9BILA</name>
<evidence type="ECO:0000256" key="10">
    <source>
        <dbReference type="HAMAP-Rule" id="MF_03159"/>
    </source>
</evidence>
<evidence type="ECO:0000256" key="7">
    <source>
        <dbReference type="ARBA" id="ARBA00022958"/>
    </source>
</evidence>
<feature type="binding site" evidence="10">
    <location>
        <position position="65"/>
    </location>
    <ligand>
        <name>K(+)</name>
        <dbReference type="ChEBI" id="CHEBI:29103"/>
    </ligand>
</feature>
<comment type="caution">
    <text evidence="10">Lacks conserved residue(s) required for the propagation of feature annotation.</text>
</comment>
<keyword evidence="12" id="KW-1185">Reference proteome</keyword>
<dbReference type="SUPFAM" id="SSF64153">
    <property type="entry name" value="YjeF N-terminal domain-like"/>
    <property type="match status" value="1"/>
</dbReference>
<evidence type="ECO:0000256" key="1">
    <source>
        <dbReference type="ARBA" id="ARBA00000013"/>
    </source>
</evidence>
<dbReference type="HAMAP" id="MF_01966">
    <property type="entry name" value="NADHX_epimerase"/>
    <property type="match status" value="1"/>
</dbReference>
<accession>A0A914C6U0</accession>